<sequence length="1132" mass="124813">MERYLRPCLESLARQTLTGIEVVMVDDGSPDGSAVIAKEYAARDPRFRLIQQENQGLGPARNTGARQAAGQYLAFADSDDLLPPQAYDLLVSSLESTGSDLASGDVRTFGANGVHRSWLPRGLFHADRLRTHVRRDNRLLWDRSAWNKVFRRTFWDAHGFAFPPGLYEDVPVTMRAHVAAGTADVVRDVVYYYRRRDGAGAPSITQRDGDLTNLRSRVGGLHEVAGFFAAEAPELKNAFDRTVLIGDVRRVIEALPAASPEDRVTLLDLAAGYLNTVDAAVIAELSPAHRAKYSLAADGDLDALLRALQAERRAKEPAGIVRRGLLRRRLLHDLPEAGGRVPEPLLRAERDLSLRAKVDAAAWHGETLRIRGHAYIERLEMAERDGLRAWLQDTRSGTRVTLKLARERRPDVTAASGQSHVCLDWSGFTAEVPASVLKTGDRWAPGTWELRVAVTAGGQAREGLAGLSPDVAERRPAARAVGERCWVRPLFTESGRFQIRVRKPKAVVTTCRPTVDGLLVEGWIRRLASAEPPALVLTRRRDGAELRRLATFTPEDERHQTFTVTIPAAELADPPRSPLADPMLWEGEDSRWSLSFEASEEQLPLAADDLPPVRVRVGEQEAVLTQTGYGSADLVLRPHRPVLAEAHWTAAGELVVTGHHFGGPAGLRAGRRIEGDAHPFEVTWDGDCFRAVLNPAGMLPGAWELLDDHGGPVVTDGAAPLPAARVHDDLEYAPRSADSGALLLNIRQALADDERGRYARRVLEQEVYPALRREPVRECVVFDSWEGKQCSDSPRAIFEALAGSGLDLVWVRREGRFAVPVGARSVVRDSREHVEALATARYIVANSTLPAWFSKRPGQVYTQTWHGTPLKRIGFDMDAVLSAEGAAYLERFAADVRQWDLLISPNAFSTPIMRRAFRFEGEVVECGYPRNDALLAPGADERGRAVRRALGVPDGKRAVLYAPTWRDDEHAHGRYRFDLRVDLDRARAELGDDTVLLVRGHSNVTAGIPASDGFVVDVTRHPDVAELYLAADALVTDYSSVMFDFAVTGKPMVFFTYDLERYRDELRGFYFDLEAGAPGPLVRDSEALIGALADLDGVTADYAAAHRGFRERFCELDDGGAAARVVNRVFGR</sequence>
<evidence type="ECO:0000256" key="4">
    <source>
        <dbReference type="ARBA" id="ARBA00022679"/>
    </source>
</evidence>
<evidence type="ECO:0000256" key="3">
    <source>
        <dbReference type="ARBA" id="ARBA00022475"/>
    </source>
</evidence>
<evidence type="ECO:0000313" key="8">
    <source>
        <dbReference type="EMBL" id="MBB5074998.1"/>
    </source>
</evidence>
<feature type="domain" description="Glycosyltransferase 2-like" evidence="7">
    <location>
        <begin position="3"/>
        <end position="153"/>
    </location>
</feature>
<evidence type="ECO:0000256" key="2">
    <source>
        <dbReference type="ARBA" id="ARBA00010488"/>
    </source>
</evidence>
<evidence type="ECO:0000256" key="6">
    <source>
        <dbReference type="ARBA" id="ARBA00023136"/>
    </source>
</evidence>
<dbReference type="Pfam" id="PF04464">
    <property type="entry name" value="Glyphos_transf"/>
    <property type="match status" value="1"/>
</dbReference>
<dbReference type="InterPro" id="IPR051612">
    <property type="entry name" value="Teichoic_Acid_Biosynth"/>
</dbReference>
<evidence type="ECO:0000256" key="5">
    <source>
        <dbReference type="ARBA" id="ARBA00022944"/>
    </source>
</evidence>
<dbReference type="Proteomes" id="UP000568380">
    <property type="component" value="Unassembled WGS sequence"/>
</dbReference>
<keyword evidence="9" id="KW-1185">Reference proteome</keyword>
<dbReference type="PANTHER" id="PTHR37316:SF3">
    <property type="entry name" value="TEICHOIC ACID GLYCEROL-PHOSPHATE TRANSFERASE"/>
    <property type="match status" value="1"/>
</dbReference>
<dbReference type="EC" id="2.7.8.12" evidence="8"/>
<comment type="caution">
    <text evidence="8">The sequence shown here is derived from an EMBL/GenBank/DDBJ whole genome shotgun (WGS) entry which is preliminary data.</text>
</comment>
<dbReference type="SUPFAM" id="SSF53448">
    <property type="entry name" value="Nucleotide-diphospho-sugar transferases"/>
    <property type="match status" value="1"/>
</dbReference>
<reference evidence="8 9" key="1">
    <citation type="submission" date="2020-08" db="EMBL/GenBank/DDBJ databases">
        <title>Genomic Encyclopedia of Type Strains, Phase IV (KMG-IV): sequencing the most valuable type-strain genomes for metagenomic binning, comparative biology and taxonomic classification.</title>
        <authorList>
            <person name="Goeker M."/>
        </authorList>
    </citation>
    <scope>NUCLEOTIDE SEQUENCE [LARGE SCALE GENOMIC DNA]</scope>
    <source>
        <strain evidence="8 9">DSM 45385</strain>
    </source>
</reference>
<keyword evidence="6" id="KW-0472">Membrane</keyword>
<dbReference type="InterPro" id="IPR007554">
    <property type="entry name" value="Glycerophosphate_synth"/>
</dbReference>
<keyword evidence="5" id="KW-0777">Teichoic acid biosynthesis</keyword>
<keyword evidence="4 8" id="KW-0808">Transferase</keyword>
<gene>
    <name evidence="8" type="ORF">HNR40_000444</name>
</gene>
<keyword evidence="3" id="KW-1003">Cell membrane</keyword>
<evidence type="ECO:0000313" key="9">
    <source>
        <dbReference type="Proteomes" id="UP000568380"/>
    </source>
</evidence>
<dbReference type="InterPro" id="IPR043149">
    <property type="entry name" value="TagF_N"/>
</dbReference>
<dbReference type="Gene3D" id="3.90.550.10">
    <property type="entry name" value="Spore Coat Polysaccharide Biosynthesis Protein SpsA, Chain A"/>
    <property type="match status" value="1"/>
</dbReference>
<dbReference type="Gene3D" id="3.40.50.11820">
    <property type="match status" value="1"/>
</dbReference>
<dbReference type="SUPFAM" id="SSF53756">
    <property type="entry name" value="UDP-Glycosyltransferase/glycogen phosphorylase"/>
    <property type="match status" value="1"/>
</dbReference>
<comment type="similarity">
    <text evidence="2">Belongs to the CDP-glycerol glycerophosphotransferase family.</text>
</comment>
<dbReference type="AlphaFoldDB" id="A0A7W7ZWE1"/>
<dbReference type="EMBL" id="JACHIN010000001">
    <property type="protein sequence ID" value="MBB5074998.1"/>
    <property type="molecule type" value="Genomic_DNA"/>
</dbReference>
<dbReference type="InterPro" id="IPR029044">
    <property type="entry name" value="Nucleotide-diphossugar_trans"/>
</dbReference>
<accession>A0A7W7ZWE1</accession>
<dbReference type="Pfam" id="PF00535">
    <property type="entry name" value="Glycos_transf_2"/>
    <property type="match status" value="1"/>
</dbReference>
<dbReference type="GO" id="GO:0005886">
    <property type="term" value="C:plasma membrane"/>
    <property type="evidence" value="ECO:0007669"/>
    <property type="project" value="UniProtKB-SubCell"/>
</dbReference>
<dbReference type="GO" id="GO:0019350">
    <property type="term" value="P:teichoic acid biosynthetic process"/>
    <property type="evidence" value="ECO:0007669"/>
    <property type="project" value="UniProtKB-KW"/>
</dbReference>
<dbReference type="InterPro" id="IPR043148">
    <property type="entry name" value="TagF_C"/>
</dbReference>
<protein>
    <submittedName>
        <fullName evidence="8">CDP-glycerol glycerophosphotransferase</fullName>
        <ecNumber evidence="8">2.7.8.12</ecNumber>
    </submittedName>
</protein>
<comment type="subcellular location">
    <subcellularLocation>
        <location evidence="1">Cell membrane</location>
        <topology evidence="1">Peripheral membrane protein</topology>
    </subcellularLocation>
</comment>
<dbReference type="GO" id="GO:0047355">
    <property type="term" value="F:CDP-glycerol glycerophosphotransferase activity"/>
    <property type="evidence" value="ECO:0007669"/>
    <property type="project" value="UniProtKB-EC"/>
</dbReference>
<evidence type="ECO:0000256" key="1">
    <source>
        <dbReference type="ARBA" id="ARBA00004202"/>
    </source>
</evidence>
<proteinExistence type="inferred from homology"/>
<dbReference type="CDD" id="cd00761">
    <property type="entry name" value="Glyco_tranf_GTA_type"/>
    <property type="match status" value="1"/>
</dbReference>
<dbReference type="Gene3D" id="3.40.50.12580">
    <property type="match status" value="1"/>
</dbReference>
<dbReference type="InterPro" id="IPR001173">
    <property type="entry name" value="Glyco_trans_2-like"/>
</dbReference>
<name>A0A7W7ZWE1_9ACTN</name>
<dbReference type="PANTHER" id="PTHR37316">
    <property type="entry name" value="TEICHOIC ACID GLYCEROL-PHOSPHATE PRIMASE"/>
    <property type="match status" value="1"/>
</dbReference>
<organism evidence="8 9">
    <name type="scientific">Nonomuraea endophytica</name>
    <dbReference type="NCBI Taxonomy" id="714136"/>
    <lineage>
        <taxon>Bacteria</taxon>
        <taxon>Bacillati</taxon>
        <taxon>Actinomycetota</taxon>
        <taxon>Actinomycetes</taxon>
        <taxon>Streptosporangiales</taxon>
        <taxon>Streptosporangiaceae</taxon>
        <taxon>Nonomuraea</taxon>
    </lineage>
</organism>
<evidence type="ECO:0000259" key="7">
    <source>
        <dbReference type="Pfam" id="PF00535"/>
    </source>
</evidence>